<dbReference type="EMBL" id="MU007050">
    <property type="protein sequence ID" value="KAF2429101.1"/>
    <property type="molecule type" value="Genomic_DNA"/>
</dbReference>
<keyword evidence="2" id="KW-1185">Reference proteome</keyword>
<organism evidence="1 2">
    <name type="scientific">Tothia fuscella</name>
    <dbReference type="NCBI Taxonomy" id="1048955"/>
    <lineage>
        <taxon>Eukaryota</taxon>
        <taxon>Fungi</taxon>
        <taxon>Dikarya</taxon>
        <taxon>Ascomycota</taxon>
        <taxon>Pezizomycotina</taxon>
        <taxon>Dothideomycetes</taxon>
        <taxon>Pleosporomycetidae</taxon>
        <taxon>Venturiales</taxon>
        <taxon>Cylindrosympodiaceae</taxon>
        <taxon>Tothia</taxon>
    </lineage>
</organism>
<accession>A0A9P4NPU4</accession>
<protein>
    <submittedName>
        <fullName evidence="1">Uncharacterized protein</fullName>
    </submittedName>
</protein>
<reference evidence="1" key="1">
    <citation type="journal article" date="2020" name="Stud. Mycol.">
        <title>101 Dothideomycetes genomes: a test case for predicting lifestyles and emergence of pathogens.</title>
        <authorList>
            <person name="Haridas S."/>
            <person name="Albert R."/>
            <person name="Binder M."/>
            <person name="Bloem J."/>
            <person name="Labutti K."/>
            <person name="Salamov A."/>
            <person name="Andreopoulos B."/>
            <person name="Baker S."/>
            <person name="Barry K."/>
            <person name="Bills G."/>
            <person name="Bluhm B."/>
            <person name="Cannon C."/>
            <person name="Castanera R."/>
            <person name="Culley D."/>
            <person name="Daum C."/>
            <person name="Ezra D."/>
            <person name="Gonzalez J."/>
            <person name="Henrissat B."/>
            <person name="Kuo A."/>
            <person name="Liang C."/>
            <person name="Lipzen A."/>
            <person name="Lutzoni F."/>
            <person name="Magnuson J."/>
            <person name="Mondo S."/>
            <person name="Nolan M."/>
            <person name="Ohm R."/>
            <person name="Pangilinan J."/>
            <person name="Park H.-J."/>
            <person name="Ramirez L."/>
            <person name="Alfaro M."/>
            <person name="Sun H."/>
            <person name="Tritt A."/>
            <person name="Yoshinaga Y."/>
            <person name="Zwiers L.-H."/>
            <person name="Turgeon B."/>
            <person name="Goodwin S."/>
            <person name="Spatafora J."/>
            <person name="Crous P."/>
            <person name="Grigoriev I."/>
        </authorList>
    </citation>
    <scope>NUCLEOTIDE SEQUENCE</scope>
    <source>
        <strain evidence="1">CBS 130266</strain>
    </source>
</reference>
<gene>
    <name evidence="1" type="ORF">EJ08DRAFT_306929</name>
</gene>
<name>A0A9P4NPU4_9PEZI</name>
<comment type="caution">
    <text evidence="1">The sequence shown here is derived from an EMBL/GenBank/DDBJ whole genome shotgun (WGS) entry which is preliminary data.</text>
</comment>
<proteinExistence type="predicted"/>
<dbReference type="OrthoDB" id="3798675at2759"/>
<dbReference type="AlphaFoldDB" id="A0A9P4NPU4"/>
<dbReference type="Proteomes" id="UP000800235">
    <property type="component" value="Unassembled WGS sequence"/>
</dbReference>
<evidence type="ECO:0000313" key="2">
    <source>
        <dbReference type="Proteomes" id="UP000800235"/>
    </source>
</evidence>
<evidence type="ECO:0000313" key="1">
    <source>
        <dbReference type="EMBL" id="KAF2429101.1"/>
    </source>
</evidence>
<sequence>MTLNSSSAYKAPLIKIDDPGEAHVHGAYIVNLFTGHTLDQHSTAVGHDMQPHVGRLFPVHDENRFFYTGHNIDGELLDLIRMDKGVKSVRQERQGHWHTESCAYGILSERLNCTTLFQYTCAI</sequence>